<comment type="caution">
    <text evidence="2">The sequence shown here is derived from an EMBL/GenBank/DDBJ whole genome shotgun (WGS) entry which is preliminary data.</text>
</comment>
<accession>A0A139IPZ0</accession>
<evidence type="ECO:0000313" key="3">
    <source>
        <dbReference type="Proteomes" id="UP000073492"/>
    </source>
</evidence>
<protein>
    <submittedName>
        <fullName evidence="2">Uncharacterized protein</fullName>
    </submittedName>
</protein>
<feature type="region of interest" description="Disordered" evidence="1">
    <location>
        <begin position="1"/>
        <end position="57"/>
    </location>
</feature>
<feature type="compositionally biased region" description="Basic and acidic residues" evidence="1">
    <location>
        <begin position="1"/>
        <end position="11"/>
    </location>
</feature>
<gene>
    <name evidence="2" type="ORF">AC579_6798</name>
</gene>
<sequence length="169" mass="18403">MERLEPEKSGEVESEAGDEERGDQTEEGVEEWNGLCNDPANNGDDGDERNPDDPSLLAVDILDRGVLEDTVHDIAPNDCAVDASRDENDWQSDSEGDSRDGEAGTEQSWRLHRLSDKGVDQGTSQGVDEDLDQAQSPDGLDIILWRVHFRHEGELADGEGVCENDVGGG</sequence>
<name>A0A139IPZ0_9PEZI</name>
<dbReference type="Proteomes" id="UP000073492">
    <property type="component" value="Unassembled WGS sequence"/>
</dbReference>
<proteinExistence type="predicted"/>
<evidence type="ECO:0000313" key="2">
    <source>
        <dbReference type="EMBL" id="KXT16833.1"/>
    </source>
</evidence>
<dbReference type="EMBL" id="LFZO01000029">
    <property type="protein sequence ID" value="KXT16833.1"/>
    <property type="molecule type" value="Genomic_DNA"/>
</dbReference>
<keyword evidence="3" id="KW-1185">Reference proteome</keyword>
<dbReference type="OrthoDB" id="3630132at2759"/>
<feature type="compositionally biased region" description="Acidic residues" evidence="1">
    <location>
        <begin position="12"/>
        <end position="30"/>
    </location>
</feature>
<evidence type="ECO:0000256" key="1">
    <source>
        <dbReference type="SAM" id="MobiDB-lite"/>
    </source>
</evidence>
<dbReference type="AlphaFoldDB" id="A0A139IPZ0"/>
<reference evidence="2 3" key="1">
    <citation type="submission" date="2015-07" db="EMBL/GenBank/DDBJ databases">
        <title>Comparative genomics of the Sigatoka disease complex on banana suggests a link between parallel evolutionary changes in Pseudocercospora fijiensis and Pseudocercospora eumusae and increased virulence on the banana host.</title>
        <authorList>
            <person name="Chang T.-C."/>
            <person name="Salvucci A."/>
            <person name="Crous P.W."/>
            <person name="Stergiopoulos I."/>
        </authorList>
    </citation>
    <scope>NUCLEOTIDE SEQUENCE [LARGE SCALE GENOMIC DNA]</scope>
    <source>
        <strain evidence="2 3">CBS 116634</strain>
    </source>
</reference>
<feature type="region of interest" description="Disordered" evidence="1">
    <location>
        <begin position="69"/>
        <end position="137"/>
    </location>
</feature>
<organism evidence="2 3">
    <name type="scientific">Pseudocercospora musae</name>
    <dbReference type="NCBI Taxonomy" id="113226"/>
    <lineage>
        <taxon>Eukaryota</taxon>
        <taxon>Fungi</taxon>
        <taxon>Dikarya</taxon>
        <taxon>Ascomycota</taxon>
        <taxon>Pezizomycotina</taxon>
        <taxon>Dothideomycetes</taxon>
        <taxon>Dothideomycetidae</taxon>
        <taxon>Mycosphaerellales</taxon>
        <taxon>Mycosphaerellaceae</taxon>
        <taxon>Pseudocercospora</taxon>
    </lineage>
</organism>